<gene>
    <name evidence="1" type="ORF">CLV32_4573</name>
</gene>
<dbReference type="EMBL" id="SNWM01000007">
    <property type="protein sequence ID" value="TDO19333.1"/>
    <property type="molecule type" value="Genomic_DNA"/>
</dbReference>
<dbReference type="Proteomes" id="UP000295499">
    <property type="component" value="Unassembled WGS sequence"/>
</dbReference>
<evidence type="ECO:0000313" key="2">
    <source>
        <dbReference type="Proteomes" id="UP000295499"/>
    </source>
</evidence>
<evidence type="ECO:0000313" key="1">
    <source>
        <dbReference type="EMBL" id="TDO19333.1"/>
    </source>
</evidence>
<organism evidence="1 2">
    <name type="scientific">Pedobacter duraquae</name>
    <dbReference type="NCBI Taxonomy" id="425511"/>
    <lineage>
        <taxon>Bacteria</taxon>
        <taxon>Pseudomonadati</taxon>
        <taxon>Bacteroidota</taxon>
        <taxon>Sphingobacteriia</taxon>
        <taxon>Sphingobacteriales</taxon>
        <taxon>Sphingobacteriaceae</taxon>
        <taxon>Pedobacter</taxon>
    </lineage>
</organism>
<dbReference type="AlphaFoldDB" id="A0A4R6IAT8"/>
<protein>
    <submittedName>
        <fullName evidence="1">Uncharacterized protein</fullName>
    </submittedName>
</protein>
<accession>A0A4R6IAT8</accession>
<name>A0A4R6IAT8_9SPHI</name>
<reference evidence="1 2" key="1">
    <citation type="submission" date="2019-03" db="EMBL/GenBank/DDBJ databases">
        <title>Genomic Encyclopedia of Archaeal and Bacterial Type Strains, Phase II (KMG-II): from individual species to whole genera.</title>
        <authorList>
            <person name="Goeker M."/>
        </authorList>
    </citation>
    <scope>NUCLEOTIDE SEQUENCE [LARGE SCALE GENOMIC DNA]</scope>
    <source>
        <strain evidence="1 2">DSM 19034</strain>
    </source>
</reference>
<sequence length="130" mass="14941">MCLTSCEQKPKKAAVVVKSKQVQKLKADTVSQESKVIDLILDLEEVRNRTQGVEKESQGKRTLATYVESPPTREDPNYWVKVAEDNGYAYVTYYTFTVNPKDYSISFYEPIEGNLITLAEWRRTVPLTDR</sequence>
<keyword evidence="2" id="KW-1185">Reference proteome</keyword>
<comment type="caution">
    <text evidence="1">The sequence shown here is derived from an EMBL/GenBank/DDBJ whole genome shotgun (WGS) entry which is preliminary data.</text>
</comment>
<proteinExistence type="predicted"/>